<dbReference type="Pfam" id="PF00172">
    <property type="entry name" value="Zn_clus"/>
    <property type="match status" value="2"/>
</dbReference>
<evidence type="ECO:0000313" key="6">
    <source>
        <dbReference type="EMBL" id="OSS46668.1"/>
    </source>
</evidence>
<keyword evidence="3" id="KW-0539">Nucleus</keyword>
<sequence length="628" mass="71203">MKQARETMTCSRCRQSKRRCDKAKPSCTRCERGGKQCVYDEDQSIETDKLSTTSRDVSSSSYSTPATTPPAPARKVRKRNRACLSCIRCHRLKVKCDHREPCARCLRSGVQMDCTYTHPPRPLSQAPEPPERLQEQKIPFAFPQDDSEFVVATWFLRKRGSTHFKAILDRMEMLSSLHATPFTIAVKQHMETNCSSDFSLPSNYPLGSPGSARYMSIHKVHELIQNCRTNIPGFLAGYFEFFHSSLPVFDKIVFEAKLADFWTNPDAIEFTWLTQFLTVLGLGAYTTDTSSERAGDTKLTAAEFLYAAEACIAQTTYMARPTTTVVSTLCLMVVAKQATIASCWTLDSCWSVMGIIVRLSMMMVLHKEWMPGYADPTIARERAFRRRLWTMIVYLDTQLSARTGQQGMLPQGTVNLCSLEDGDCWDTIIPRSLPIICDFLSRMNVHDGEIFSYDEVLEYDHSITQLIRETTTFYESDMVKLMLDIFLRRVLIAVHCQYAMRPKASVLYPVSYNSIFETNLALLNHYYRLSSISPNTQLLAQPYMLDFLSAALTTCMLLLSPDESSTNSLMNGDVGLACRQTMLDALMRCMDILANDNRNVSCFTTGFKQLEAMYALTLKDNPSRLALR</sequence>
<evidence type="ECO:0000256" key="4">
    <source>
        <dbReference type="SAM" id="MobiDB-lite"/>
    </source>
</evidence>
<dbReference type="GO" id="GO:0008270">
    <property type="term" value="F:zinc ion binding"/>
    <property type="evidence" value="ECO:0007669"/>
    <property type="project" value="InterPro"/>
</dbReference>
<organism evidence="6 7">
    <name type="scientific">Epicoccum nigrum</name>
    <name type="common">Soil fungus</name>
    <name type="synonym">Epicoccum purpurascens</name>
    <dbReference type="NCBI Taxonomy" id="105696"/>
    <lineage>
        <taxon>Eukaryota</taxon>
        <taxon>Fungi</taxon>
        <taxon>Dikarya</taxon>
        <taxon>Ascomycota</taxon>
        <taxon>Pezizomycotina</taxon>
        <taxon>Dothideomycetes</taxon>
        <taxon>Pleosporomycetidae</taxon>
        <taxon>Pleosporales</taxon>
        <taxon>Pleosporineae</taxon>
        <taxon>Didymellaceae</taxon>
        <taxon>Epicoccum</taxon>
    </lineage>
</organism>
<dbReference type="Gene3D" id="4.10.240.10">
    <property type="entry name" value="Zn(2)-C6 fungal-type DNA-binding domain"/>
    <property type="match status" value="2"/>
</dbReference>
<dbReference type="PANTHER" id="PTHR31001:SF58">
    <property type="entry name" value="ZN(II)2CYS6 TRANSCRIPTION FACTOR (EUROFUNG)"/>
    <property type="match status" value="1"/>
</dbReference>
<dbReference type="GO" id="GO:0005634">
    <property type="term" value="C:nucleus"/>
    <property type="evidence" value="ECO:0007669"/>
    <property type="project" value="UniProtKB-SubCell"/>
</dbReference>
<dbReference type="GO" id="GO:0003677">
    <property type="term" value="F:DNA binding"/>
    <property type="evidence" value="ECO:0007669"/>
    <property type="project" value="InterPro"/>
</dbReference>
<feature type="domain" description="Zn(2)-C6 fungal-type" evidence="5">
    <location>
        <begin position="9"/>
        <end position="39"/>
    </location>
</feature>
<feature type="compositionally biased region" description="Low complexity" evidence="4">
    <location>
        <begin position="51"/>
        <end position="66"/>
    </location>
</feature>
<dbReference type="CDD" id="cd00067">
    <property type="entry name" value="GAL4"/>
    <property type="match status" value="2"/>
</dbReference>
<dbReference type="STRING" id="105696.A0A1Y2LUF7"/>
<dbReference type="InterPro" id="IPR036864">
    <property type="entry name" value="Zn2-C6_fun-type_DNA-bd_sf"/>
</dbReference>
<accession>A0A1Y2LUF7</accession>
<dbReference type="InterPro" id="IPR001138">
    <property type="entry name" value="Zn2Cys6_DnaBD"/>
</dbReference>
<protein>
    <recommendedName>
        <fullName evidence="5">Zn(2)-C6 fungal-type domain-containing protein</fullName>
    </recommendedName>
</protein>
<dbReference type="PANTHER" id="PTHR31001">
    <property type="entry name" value="UNCHARACTERIZED TRANSCRIPTIONAL REGULATORY PROTEIN"/>
    <property type="match status" value="1"/>
</dbReference>
<dbReference type="EMBL" id="KZ107850">
    <property type="protein sequence ID" value="OSS46668.1"/>
    <property type="molecule type" value="Genomic_DNA"/>
</dbReference>
<dbReference type="GO" id="GO:0000981">
    <property type="term" value="F:DNA-binding transcription factor activity, RNA polymerase II-specific"/>
    <property type="evidence" value="ECO:0007669"/>
    <property type="project" value="InterPro"/>
</dbReference>
<evidence type="ECO:0000256" key="2">
    <source>
        <dbReference type="ARBA" id="ARBA00022723"/>
    </source>
</evidence>
<gene>
    <name evidence="6" type="ORF">B5807_08771</name>
</gene>
<evidence type="ECO:0000256" key="1">
    <source>
        <dbReference type="ARBA" id="ARBA00004123"/>
    </source>
</evidence>
<dbReference type="InParanoid" id="A0A1Y2LUF7"/>
<dbReference type="OMA" id="GNGRECY"/>
<dbReference type="CDD" id="cd12148">
    <property type="entry name" value="fungal_TF_MHR"/>
    <property type="match status" value="1"/>
</dbReference>
<reference evidence="6 7" key="1">
    <citation type="journal article" date="2017" name="Genome Announc.">
        <title>Genome sequence of the saprophytic ascomycete Epicoccum nigrum ICMP 19927 strain isolated from New Zealand.</title>
        <authorList>
            <person name="Fokin M."/>
            <person name="Fleetwood D."/>
            <person name="Weir B.S."/>
            <person name="Villas-Boas S.G."/>
        </authorList>
    </citation>
    <scope>NUCLEOTIDE SEQUENCE [LARGE SCALE GENOMIC DNA]</scope>
    <source>
        <strain evidence="6 7">ICMP 19927</strain>
    </source>
</reference>
<dbReference type="SMART" id="SM00066">
    <property type="entry name" value="GAL4"/>
    <property type="match status" value="2"/>
</dbReference>
<name>A0A1Y2LUF7_EPING</name>
<keyword evidence="7" id="KW-1185">Reference proteome</keyword>
<evidence type="ECO:0000256" key="3">
    <source>
        <dbReference type="ARBA" id="ARBA00023242"/>
    </source>
</evidence>
<dbReference type="PROSITE" id="PS50048">
    <property type="entry name" value="ZN2_CY6_FUNGAL_2"/>
    <property type="match status" value="2"/>
</dbReference>
<dbReference type="InterPro" id="IPR007219">
    <property type="entry name" value="XnlR_reg_dom"/>
</dbReference>
<evidence type="ECO:0000313" key="7">
    <source>
        <dbReference type="Proteomes" id="UP000193240"/>
    </source>
</evidence>
<proteinExistence type="predicted"/>
<evidence type="ECO:0000259" key="5">
    <source>
        <dbReference type="PROSITE" id="PS50048"/>
    </source>
</evidence>
<dbReference type="Pfam" id="PF04082">
    <property type="entry name" value="Fungal_trans"/>
    <property type="match status" value="1"/>
</dbReference>
<feature type="region of interest" description="Disordered" evidence="4">
    <location>
        <begin position="48"/>
        <end position="74"/>
    </location>
</feature>
<dbReference type="SUPFAM" id="SSF57701">
    <property type="entry name" value="Zn2/Cys6 DNA-binding domain"/>
    <property type="match status" value="2"/>
</dbReference>
<dbReference type="PROSITE" id="PS00463">
    <property type="entry name" value="ZN2_CY6_FUNGAL_1"/>
    <property type="match status" value="2"/>
</dbReference>
<feature type="domain" description="Zn(2)-C6 fungal-type" evidence="5">
    <location>
        <begin position="85"/>
        <end position="116"/>
    </location>
</feature>
<dbReference type="InterPro" id="IPR050613">
    <property type="entry name" value="Sec_Metabolite_Reg"/>
</dbReference>
<dbReference type="AlphaFoldDB" id="A0A1Y2LUF7"/>
<comment type="subcellular location">
    <subcellularLocation>
        <location evidence="1">Nucleus</location>
    </subcellularLocation>
</comment>
<keyword evidence="2" id="KW-0479">Metal-binding</keyword>
<dbReference type="Proteomes" id="UP000193240">
    <property type="component" value="Unassembled WGS sequence"/>
</dbReference>
<dbReference type="GO" id="GO:0006351">
    <property type="term" value="P:DNA-templated transcription"/>
    <property type="evidence" value="ECO:0007669"/>
    <property type="project" value="InterPro"/>
</dbReference>